<dbReference type="InterPro" id="IPR008271">
    <property type="entry name" value="Ser/Thr_kinase_AS"/>
</dbReference>
<dbReference type="PANTHER" id="PTHR24348:SF22">
    <property type="entry name" value="NON-SPECIFIC SERINE_THREONINE PROTEIN KINASE"/>
    <property type="match status" value="1"/>
</dbReference>
<dbReference type="GO" id="GO:0005524">
    <property type="term" value="F:ATP binding"/>
    <property type="evidence" value="ECO:0007669"/>
    <property type="project" value="UniProtKB-KW"/>
</dbReference>
<keyword evidence="7" id="KW-0812">Transmembrane</keyword>
<protein>
    <recommendedName>
        <fullName evidence="8">Protein kinase domain-containing protein</fullName>
    </recommendedName>
</protein>
<dbReference type="InterPro" id="IPR011009">
    <property type="entry name" value="Kinase-like_dom_sf"/>
</dbReference>
<evidence type="ECO:0000313" key="10">
    <source>
        <dbReference type="Proteomes" id="UP000196084"/>
    </source>
</evidence>
<dbReference type="PROSITE" id="PS00107">
    <property type="entry name" value="PROTEIN_KINASE_ATP"/>
    <property type="match status" value="1"/>
</dbReference>
<dbReference type="Proteomes" id="UP000196084">
    <property type="component" value="Unassembled WGS sequence"/>
</dbReference>
<reference evidence="9 10" key="1">
    <citation type="submission" date="2017-02" db="EMBL/GenBank/DDBJ databases">
        <title>Natronthermophilus aegyptiacus gen. nov.,sp. nov., an aerobic, extremely halophilic alkalithermophilic archaeon isolated from the athalassohaline Wadi An Natrun, Egypt.</title>
        <authorList>
            <person name="Zhao B."/>
        </authorList>
    </citation>
    <scope>NUCLEOTIDE SEQUENCE [LARGE SCALE GENOMIC DNA]</scope>
    <source>
        <strain evidence="9 10">CGMCC 1.3597</strain>
    </source>
</reference>
<dbReference type="GO" id="GO:0000407">
    <property type="term" value="C:phagophore assembly site"/>
    <property type="evidence" value="ECO:0007669"/>
    <property type="project" value="TreeGrafter"/>
</dbReference>
<feature type="transmembrane region" description="Helical" evidence="7">
    <location>
        <begin position="30"/>
        <end position="53"/>
    </location>
</feature>
<dbReference type="GO" id="GO:0005776">
    <property type="term" value="C:autophagosome"/>
    <property type="evidence" value="ECO:0007669"/>
    <property type="project" value="TreeGrafter"/>
</dbReference>
<accession>A0A202E3F2</accession>
<keyword evidence="7" id="KW-0472">Membrane</keyword>
<keyword evidence="5" id="KW-0175">Coiled coil</keyword>
<gene>
    <name evidence="9" type="ORF">B2G88_18695</name>
</gene>
<evidence type="ECO:0000256" key="2">
    <source>
        <dbReference type="ARBA" id="ARBA00022741"/>
    </source>
</evidence>
<name>A0A202E3F2_9EURY</name>
<dbReference type="AlphaFoldDB" id="A0A202E3F2"/>
<dbReference type="EMBL" id="MWPH01000006">
    <property type="protein sequence ID" value="OVE82823.1"/>
    <property type="molecule type" value="Genomic_DNA"/>
</dbReference>
<keyword evidence="2" id="KW-0547">Nucleotide-binding</keyword>
<dbReference type="Gene3D" id="3.30.200.20">
    <property type="entry name" value="Phosphorylase Kinase, domain 1"/>
    <property type="match status" value="1"/>
</dbReference>
<sequence length="1143" mass="127597">MGIDERDQHWFTADITHFVYSIFSPITVPFVLLAAMIWLLIVGIPGFMLEWIIKLIFTENGLVHSLYMIVFLFVIVVVFVGYFAFALIEYLTAEPMPDQMPTSTAGYCWWIGLPVLAAVAVLAGLAAGVEIESTRQFLVLVPLFVFGSVLLMTRTLSVVRRSKSSADVTVTVTTVVIAYILVAGVLEAVGLFVVAPFLFEPISEWPGMASVYVPLLLVLLVIIEPLDALGLLDSSSTDGSTDPGEMAANVPVLFDAETGEGLFMSLALTFVVLPALVAVVESSWHGYQITSEIRARKNRLKARKRKFEETSREFNSAIEDAEAALEDDRYDEVERLVIDVAQAKLDRCQRLHKNYDIPESVPASARIENLKIKLKRHEAKQELEDLIQRQEELIEEYRQNRDAANYEKAKGSLRRAKSVASDCTNTAREHGLKYSLPMSSNDIDAAIATLEATETEAELEDIVAEYESHLSTFDDAIWSGDLDRCDTLFETLRQKRSQIEQLEHKLGTNAEALSSADRDLADRIHHAAQQTIRTKFDVGVGTGECDGAFAWPEARARYLLASGRQAAENGEYRDAISRAETVATDLLQHLDDGSPSERNRDSLGDLIGTARDHKGEWERQLIVRQINDAVDREPDEYEEASKILTSALSRIDQTNAFSEEERAIIEQDTRKAYVTVRSDGASALVDNGNERLEVGDESSAATHYEDAMTTLGDLGDTVAEWNDVNNEPIDEQYNAVEQKYVETQTTLLEERIRLGIDQFDADEYDAALETFRNVTNETETVRERVETEYDRLLYLQDLTEANAKTTQRTSLGIGTGSKSLQEPEQDAAGTTHREHMDSSINSTSQAAGAPGNDIFDSIEASLPDEIDYMQLEKETVLGSGGNATVHKARLDSDETQYIALKEPQVPEGTVDKALFDRFRDEAENWKQVDDHPHIVSVLDHGMHTLPWIAMEYLDGGHLGDRVGQLETEHALWTALAVTRAIKHAHRPGITHLDIKPENILFKSVDGYWDIPKVADWGLANHLLDRPDAVEGLSPQYAAPEQFDPDIFGDTDLETDIYQLGVVFYELFTGTLPYEGDRYKVLQNEPERTPTPPSELADVPPELDDVLLKALAPEKADRYENVAFLEQELEVLFESLVNDASPQR</sequence>
<dbReference type="SMART" id="SM00220">
    <property type="entry name" value="S_TKc"/>
    <property type="match status" value="1"/>
</dbReference>
<keyword evidence="10" id="KW-1185">Reference proteome</keyword>
<feature type="transmembrane region" description="Helical" evidence="7">
    <location>
        <begin position="137"/>
        <end position="156"/>
    </location>
</feature>
<evidence type="ECO:0000256" key="1">
    <source>
        <dbReference type="ARBA" id="ARBA00022679"/>
    </source>
</evidence>
<feature type="compositionally biased region" description="Polar residues" evidence="6">
    <location>
        <begin position="810"/>
        <end position="822"/>
    </location>
</feature>
<feature type="region of interest" description="Disordered" evidence="6">
    <location>
        <begin position="810"/>
        <end position="835"/>
    </location>
</feature>
<keyword evidence="7" id="KW-1133">Transmembrane helix</keyword>
<dbReference type="PROSITE" id="PS50011">
    <property type="entry name" value="PROTEIN_KINASE_DOM"/>
    <property type="match status" value="1"/>
</dbReference>
<evidence type="ECO:0000256" key="6">
    <source>
        <dbReference type="SAM" id="MobiDB-lite"/>
    </source>
</evidence>
<comment type="caution">
    <text evidence="9">The sequence shown here is derived from an EMBL/GenBank/DDBJ whole genome shotgun (WGS) entry which is preliminary data.</text>
</comment>
<evidence type="ECO:0000256" key="3">
    <source>
        <dbReference type="ARBA" id="ARBA00022777"/>
    </source>
</evidence>
<dbReference type="InterPro" id="IPR000719">
    <property type="entry name" value="Prot_kinase_dom"/>
</dbReference>
<feature type="transmembrane region" description="Helical" evidence="7">
    <location>
        <begin position="65"/>
        <end position="87"/>
    </location>
</feature>
<dbReference type="PANTHER" id="PTHR24348">
    <property type="entry name" value="SERINE/THREONINE-PROTEIN KINASE UNC-51-RELATED"/>
    <property type="match status" value="1"/>
</dbReference>
<feature type="domain" description="Protein kinase" evidence="8">
    <location>
        <begin position="871"/>
        <end position="1132"/>
    </location>
</feature>
<feature type="transmembrane region" description="Helical" evidence="7">
    <location>
        <begin position="107"/>
        <end position="125"/>
    </location>
</feature>
<keyword evidence="4" id="KW-0067">ATP-binding</keyword>
<evidence type="ECO:0000256" key="4">
    <source>
        <dbReference type="ARBA" id="ARBA00022840"/>
    </source>
</evidence>
<dbReference type="GO" id="GO:0004674">
    <property type="term" value="F:protein serine/threonine kinase activity"/>
    <property type="evidence" value="ECO:0007669"/>
    <property type="project" value="InterPro"/>
</dbReference>
<keyword evidence="3" id="KW-0418">Kinase</keyword>
<dbReference type="PROSITE" id="PS00108">
    <property type="entry name" value="PROTEIN_KINASE_ST"/>
    <property type="match status" value="1"/>
</dbReference>
<evidence type="ECO:0000256" key="5">
    <source>
        <dbReference type="SAM" id="Coils"/>
    </source>
</evidence>
<feature type="transmembrane region" description="Helical" evidence="7">
    <location>
        <begin position="261"/>
        <end position="280"/>
    </location>
</feature>
<organism evidence="9 10">
    <name type="scientific">Natronolimnobius baerhuensis</name>
    <dbReference type="NCBI Taxonomy" id="253108"/>
    <lineage>
        <taxon>Archaea</taxon>
        <taxon>Methanobacteriati</taxon>
        <taxon>Methanobacteriota</taxon>
        <taxon>Stenosarchaea group</taxon>
        <taxon>Halobacteria</taxon>
        <taxon>Halobacteriales</taxon>
        <taxon>Natrialbaceae</taxon>
        <taxon>Natronolimnobius</taxon>
    </lineage>
</organism>
<dbReference type="CDD" id="cd14014">
    <property type="entry name" value="STKc_PknB_like"/>
    <property type="match status" value="1"/>
</dbReference>
<dbReference type="GO" id="GO:0016020">
    <property type="term" value="C:membrane"/>
    <property type="evidence" value="ECO:0007669"/>
    <property type="project" value="TreeGrafter"/>
</dbReference>
<evidence type="ECO:0000256" key="7">
    <source>
        <dbReference type="SAM" id="Phobius"/>
    </source>
</evidence>
<dbReference type="SUPFAM" id="SSF56112">
    <property type="entry name" value="Protein kinase-like (PK-like)"/>
    <property type="match status" value="1"/>
</dbReference>
<feature type="coiled-coil region" evidence="5">
    <location>
        <begin position="369"/>
        <end position="407"/>
    </location>
</feature>
<dbReference type="GO" id="GO:0005829">
    <property type="term" value="C:cytosol"/>
    <property type="evidence" value="ECO:0007669"/>
    <property type="project" value="TreeGrafter"/>
</dbReference>
<keyword evidence="1" id="KW-0808">Transferase</keyword>
<evidence type="ECO:0000259" key="8">
    <source>
        <dbReference type="PROSITE" id="PS50011"/>
    </source>
</evidence>
<evidence type="ECO:0000313" key="9">
    <source>
        <dbReference type="EMBL" id="OVE82823.1"/>
    </source>
</evidence>
<feature type="transmembrane region" description="Helical" evidence="7">
    <location>
        <begin position="176"/>
        <end position="199"/>
    </location>
</feature>
<dbReference type="Gene3D" id="1.10.510.10">
    <property type="entry name" value="Transferase(Phosphotransferase) domain 1"/>
    <property type="match status" value="1"/>
</dbReference>
<feature type="transmembrane region" description="Helical" evidence="7">
    <location>
        <begin position="211"/>
        <end position="232"/>
    </location>
</feature>
<dbReference type="Pfam" id="PF00069">
    <property type="entry name" value="Pkinase"/>
    <property type="match status" value="1"/>
</dbReference>
<dbReference type="InterPro" id="IPR045269">
    <property type="entry name" value="Atg1-like"/>
</dbReference>
<proteinExistence type="predicted"/>
<dbReference type="InterPro" id="IPR017441">
    <property type="entry name" value="Protein_kinase_ATP_BS"/>
</dbReference>